<feature type="disulfide bond" description="Redox-active" evidence="11">
    <location>
        <begin position="416"/>
        <end position="419"/>
    </location>
</feature>
<evidence type="ECO:0000313" key="16">
    <source>
        <dbReference type="Proteomes" id="UP001605036"/>
    </source>
</evidence>
<keyword evidence="16" id="KW-1185">Reference proteome</keyword>
<dbReference type="Proteomes" id="UP001605036">
    <property type="component" value="Unassembled WGS sequence"/>
</dbReference>
<evidence type="ECO:0000256" key="6">
    <source>
        <dbReference type="ARBA" id="ARBA00022737"/>
    </source>
</evidence>
<dbReference type="InterPro" id="IPR005792">
    <property type="entry name" value="Prot_disulphide_isomerase"/>
</dbReference>
<evidence type="ECO:0000256" key="10">
    <source>
        <dbReference type="ARBA" id="ARBA00023284"/>
    </source>
</evidence>
<comment type="similarity">
    <text evidence="3 12">Belongs to the protein disulfide isomerase family.</text>
</comment>
<dbReference type="Pfam" id="PF13848">
    <property type="entry name" value="Thioredoxin_6"/>
    <property type="match status" value="1"/>
</dbReference>
<feature type="domain" description="Thioredoxin" evidence="14">
    <location>
        <begin position="330"/>
        <end position="494"/>
    </location>
</feature>
<dbReference type="InterPro" id="IPR017937">
    <property type="entry name" value="Thioredoxin_CS"/>
</dbReference>
<dbReference type="GO" id="GO:0005788">
    <property type="term" value="C:endoplasmic reticulum lumen"/>
    <property type="evidence" value="ECO:0007669"/>
    <property type="project" value="UniProtKB-SubCell"/>
</dbReference>
<dbReference type="FunFam" id="3.40.30.10:FF:000107">
    <property type="entry name" value="Protein disulfide-isomerase 5-2"/>
    <property type="match status" value="1"/>
</dbReference>
<dbReference type="CDD" id="cd02982">
    <property type="entry name" value="PDI_b'_family"/>
    <property type="match status" value="1"/>
</dbReference>
<proteinExistence type="inferred from homology"/>
<dbReference type="CDD" id="cd02961">
    <property type="entry name" value="PDI_a_family"/>
    <property type="match status" value="1"/>
</dbReference>
<dbReference type="NCBIfam" id="TIGR01130">
    <property type="entry name" value="ER_PDI_fam"/>
    <property type="match status" value="1"/>
</dbReference>
<evidence type="ECO:0000313" key="15">
    <source>
        <dbReference type="EMBL" id="KAL2634784.1"/>
    </source>
</evidence>
<dbReference type="InterPro" id="IPR013766">
    <property type="entry name" value="Thioredoxin_domain"/>
</dbReference>
<evidence type="ECO:0000256" key="5">
    <source>
        <dbReference type="ARBA" id="ARBA00022729"/>
    </source>
</evidence>
<dbReference type="PRINTS" id="PR00421">
    <property type="entry name" value="THIOREDOXIN"/>
</dbReference>
<dbReference type="AlphaFoldDB" id="A0ABD1YWI9"/>
<dbReference type="PROSITE" id="PS51352">
    <property type="entry name" value="THIOREDOXIN_2"/>
    <property type="match status" value="2"/>
</dbReference>
<dbReference type="GO" id="GO:0003756">
    <property type="term" value="F:protein disulfide isomerase activity"/>
    <property type="evidence" value="ECO:0007669"/>
    <property type="project" value="UniProtKB-EC"/>
</dbReference>
<comment type="catalytic activity">
    <reaction evidence="1 13">
        <text>Catalyzes the rearrangement of -S-S- bonds in proteins.</text>
        <dbReference type="EC" id="5.3.4.1"/>
    </reaction>
</comment>
<dbReference type="EC" id="5.3.4.1" evidence="4 13"/>
<dbReference type="InterPro" id="IPR005788">
    <property type="entry name" value="PDI_thioredoxin-like_dom"/>
</dbReference>
<dbReference type="CDD" id="cd02995">
    <property type="entry name" value="PDI_a_PDI_a'_C"/>
    <property type="match status" value="1"/>
</dbReference>
<dbReference type="PROSITE" id="PS00194">
    <property type="entry name" value="THIOREDOXIN_1"/>
    <property type="match status" value="2"/>
</dbReference>
<keyword evidence="10 11" id="KW-0676">Redox-active center</keyword>
<evidence type="ECO:0000256" key="9">
    <source>
        <dbReference type="ARBA" id="ARBA00023235"/>
    </source>
</evidence>
<evidence type="ECO:0000256" key="2">
    <source>
        <dbReference type="ARBA" id="ARBA00004319"/>
    </source>
</evidence>
<evidence type="ECO:0000256" key="3">
    <source>
        <dbReference type="ARBA" id="ARBA00006347"/>
    </source>
</evidence>
<dbReference type="NCBIfam" id="TIGR01126">
    <property type="entry name" value="pdi_dom"/>
    <property type="match status" value="2"/>
</dbReference>
<accession>A0ABD1YWI9</accession>
<feature type="signal peptide" evidence="13">
    <location>
        <begin position="1"/>
        <end position="21"/>
    </location>
</feature>
<dbReference type="SUPFAM" id="SSF52833">
    <property type="entry name" value="Thioredoxin-like"/>
    <property type="match status" value="4"/>
</dbReference>
<feature type="domain" description="Thioredoxin" evidence="14">
    <location>
        <begin position="25"/>
        <end position="148"/>
    </location>
</feature>
<dbReference type="CDD" id="cd02981">
    <property type="entry name" value="PDI_b_family"/>
    <property type="match status" value="1"/>
</dbReference>
<feature type="disulfide bond" description="Redox-active" evidence="11">
    <location>
        <begin position="66"/>
        <end position="69"/>
    </location>
</feature>
<evidence type="ECO:0000256" key="12">
    <source>
        <dbReference type="RuleBase" id="RU004208"/>
    </source>
</evidence>
<dbReference type="PANTHER" id="PTHR18929">
    <property type="entry name" value="PROTEIN DISULFIDE ISOMERASE"/>
    <property type="match status" value="1"/>
</dbReference>
<feature type="chain" id="PRO_5044524800" description="Protein disulfide-isomerase" evidence="13">
    <location>
        <begin position="22"/>
        <end position="526"/>
    </location>
</feature>
<comment type="subcellular location">
    <subcellularLocation>
        <location evidence="2">Endoplasmic reticulum lumen</location>
    </subcellularLocation>
</comment>
<evidence type="ECO:0000256" key="13">
    <source>
        <dbReference type="RuleBase" id="RU361130"/>
    </source>
</evidence>
<evidence type="ECO:0000256" key="7">
    <source>
        <dbReference type="ARBA" id="ARBA00022824"/>
    </source>
</evidence>
<organism evidence="15 16">
    <name type="scientific">Riccia fluitans</name>
    <dbReference type="NCBI Taxonomy" id="41844"/>
    <lineage>
        <taxon>Eukaryota</taxon>
        <taxon>Viridiplantae</taxon>
        <taxon>Streptophyta</taxon>
        <taxon>Embryophyta</taxon>
        <taxon>Marchantiophyta</taxon>
        <taxon>Marchantiopsida</taxon>
        <taxon>Marchantiidae</taxon>
        <taxon>Marchantiales</taxon>
        <taxon>Ricciaceae</taxon>
        <taxon>Riccia</taxon>
    </lineage>
</organism>
<gene>
    <name evidence="15" type="ORF">R1flu_006263</name>
</gene>
<dbReference type="Gene3D" id="3.40.30.10">
    <property type="entry name" value="Glutaredoxin"/>
    <property type="match status" value="4"/>
</dbReference>
<evidence type="ECO:0000256" key="11">
    <source>
        <dbReference type="PIRSR" id="PIRSR605792-51"/>
    </source>
</evidence>
<keyword evidence="7" id="KW-0256">Endoplasmic reticulum</keyword>
<dbReference type="Pfam" id="PF00085">
    <property type="entry name" value="Thioredoxin"/>
    <property type="match status" value="2"/>
</dbReference>
<reference evidence="15 16" key="1">
    <citation type="submission" date="2024-09" db="EMBL/GenBank/DDBJ databases">
        <title>Chromosome-scale assembly of Riccia fluitans.</title>
        <authorList>
            <person name="Paukszto L."/>
            <person name="Sawicki J."/>
            <person name="Karawczyk K."/>
            <person name="Piernik-Szablinska J."/>
            <person name="Szczecinska M."/>
            <person name="Mazdziarz M."/>
        </authorList>
    </citation>
    <scope>NUCLEOTIDE SEQUENCE [LARGE SCALE GENOMIC DNA]</scope>
    <source>
        <strain evidence="15">Rf_01</strain>
        <tissue evidence="15">Aerial parts of the thallus</tissue>
    </source>
</reference>
<keyword evidence="6" id="KW-0677">Repeat</keyword>
<evidence type="ECO:0000256" key="8">
    <source>
        <dbReference type="ARBA" id="ARBA00023157"/>
    </source>
</evidence>
<evidence type="ECO:0000259" key="14">
    <source>
        <dbReference type="PROSITE" id="PS51352"/>
    </source>
</evidence>
<keyword evidence="9 13" id="KW-0413">Isomerase</keyword>
<protein>
    <recommendedName>
        <fullName evidence="4 13">Protein disulfide-isomerase</fullName>
        <ecNumber evidence="4 13">5.3.4.1</ecNumber>
    </recommendedName>
</protein>
<comment type="caution">
    <text evidence="15">The sequence shown here is derived from an EMBL/GenBank/DDBJ whole genome shotgun (WGS) entry which is preliminary data.</text>
</comment>
<name>A0ABD1YWI9_9MARC</name>
<keyword evidence="8 11" id="KW-1015">Disulfide bond</keyword>
<dbReference type="PANTHER" id="PTHR18929:SF132">
    <property type="entry name" value="PROTEIN DISULFIDE-ISOMERASE A3"/>
    <property type="match status" value="1"/>
</dbReference>
<evidence type="ECO:0000256" key="1">
    <source>
        <dbReference type="ARBA" id="ARBA00001182"/>
    </source>
</evidence>
<sequence length="526" mass="58143">MGKKALFLLGLLALSAVWVHGSEDVDLDDEAAESLQTDVLTLEVGNFTETVEKHDFIVVEFYAPWCGHCKRLAPEYEKAATILKNNDPPIILAKVNVDDEQNKPLATEFDVKGFPTLKIIKNKGQLVQEYNGPRESDGIVSHLQKLSGPPSVELKSAEEAEKFFADNEKNLVLIGVFDKLEGDEYESFVKVADALRSDFEFAHSTSASFIPEDGVPVTAPSVRLIKNFDEKITVSTDFSAAGLSKFIEESSLPYVTEMSKKPEHRAALMKFFESTKTKLFLFMAKSVEEDAESKDLLKKFTEVAKENKENGLIALFAQSDESENALQFFGLETADAPAAVIQDDKGKKFILKTVVSSKVGPWVSAYLKGELKEHIKSEPIPETNDEPVKVVVANSLQSEVLDAKKNVLLEFYAPWCGHCKKLAPVLDEVAVSFEKDHDVVIAKFDATTNDVPGELFDVQGFPTLYLYTAGGVVIPYDGDRSKEDIINFINDNRTKPEAEEKKESTVGEVATPVESVEGVDVVKDEL</sequence>
<keyword evidence="5 13" id="KW-0732">Signal</keyword>
<dbReference type="InterPro" id="IPR036249">
    <property type="entry name" value="Thioredoxin-like_sf"/>
</dbReference>
<dbReference type="EMBL" id="JBHFFA010000003">
    <property type="protein sequence ID" value="KAL2634784.1"/>
    <property type="molecule type" value="Genomic_DNA"/>
</dbReference>
<evidence type="ECO:0000256" key="4">
    <source>
        <dbReference type="ARBA" id="ARBA00012723"/>
    </source>
</evidence>